<evidence type="ECO:0008006" key="6">
    <source>
        <dbReference type="Google" id="ProtNLM"/>
    </source>
</evidence>
<feature type="transmembrane region" description="Helical" evidence="2">
    <location>
        <begin position="255"/>
        <end position="276"/>
    </location>
</feature>
<feature type="region of interest" description="Disordered" evidence="1">
    <location>
        <begin position="279"/>
        <end position="330"/>
    </location>
</feature>
<sequence>MKPLFILLFTIFSQVLSVEQWLDPHDMNTNSKKNLKKPDSENLDIHMKEHGKINVEENNSLIYLKRFVNLLINSANLDKSDPKAYNGKLHFILDNESFKFLRDFSNSEHVNLDQLRKLDTILSHIFYTKNYLDDISEVFLSSQEKVFQFLFSKNSLPLLGLCMLLYVTYNLFRSNFSTWYVLRYFIVVVIFIDFIQRYQQLYQDAEEHNMHVEYSAKCDTDKMTWAQYVKFMTGHQECEKKNVSLLEVGLLQIKSVIIVPLSAIGIGMGQFGAGLWKSVKGRGNERTPPKRKNTPKSVERKKEPPPKKDNLKKSKSDNKITPEKICIKSW</sequence>
<keyword evidence="2" id="KW-0472">Membrane</keyword>
<reference evidence="4" key="1">
    <citation type="journal article" date="2023" name="Insect Mol. Biol.">
        <title>Genome sequencing provides insights into the evolution of gene families encoding plant cell wall-degrading enzymes in longhorned beetles.</title>
        <authorList>
            <person name="Shin N.R."/>
            <person name="Okamura Y."/>
            <person name="Kirsch R."/>
            <person name="Pauchet Y."/>
        </authorList>
    </citation>
    <scope>NUCLEOTIDE SEQUENCE</scope>
    <source>
        <strain evidence="4">RBIC_L_NR</strain>
    </source>
</reference>
<gene>
    <name evidence="4" type="ORF">NQ314_012085</name>
</gene>
<dbReference type="AlphaFoldDB" id="A0AAV8XEY1"/>
<evidence type="ECO:0000313" key="4">
    <source>
        <dbReference type="EMBL" id="KAJ8937003.1"/>
    </source>
</evidence>
<protein>
    <recommendedName>
        <fullName evidence="6">Chloride channel CLIC-like protein 1</fullName>
    </recommendedName>
</protein>
<feature type="signal peptide" evidence="3">
    <location>
        <begin position="1"/>
        <end position="17"/>
    </location>
</feature>
<feature type="compositionally biased region" description="Basic and acidic residues" evidence="1">
    <location>
        <begin position="297"/>
        <end position="330"/>
    </location>
</feature>
<keyword evidence="3" id="KW-0732">Signal</keyword>
<feature type="transmembrane region" description="Helical" evidence="2">
    <location>
        <begin position="179"/>
        <end position="198"/>
    </location>
</feature>
<evidence type="ECO:0000256" key="1">
    <source>
        <dbReference type="SAM" id="MobiDB-lite"/>
    </source>
</evidence>
<keyword evidence="5" id="KW-1185">Reference proteome</keyword>
<evidence type="ECO:0000256" key="3">
    <source>
        <dbReference type="SAM" id="SignalP"/>
    </source>
</evidence>
<dbReference type="EMBL" id="JANEYF010003362">
    <property type="protein sequence ID" value="KAJ8937003.1"/>
    <property type="molecule type" value="Genomic_DNA"/>
</dbReference>
<dbReference type="Proteomes" id="UP001162156">
    <property type="component" value="Unassembled WGS sequence"/>
</dbReference>
<keyword evidence="2" id="KW-1133">Transmembrane helix</keyword>
<evidence type="ECO:0000313" key="5">
    <source>
        <dbReference type="Proteomes" id="UP001162156"/>
    </source>
</evidence>
<organism evidence="4 5">
    <name type="scientific">Rhamnusium bicolor</name>
    <dbReference type="NCBI Taxonomy" id="1586634"/>
    <lineage>
        <taxon>Eukaryota</taxon>
        <taxon>Metazoa</taxon>
        <taxon>Ecdysozoa</taxon>
        <taxon>Arthropoda</taxon>
        <taxon>Hexapoda</taxon>
        <taxon>Insecta</taxon>
        <taxon>Pterygota</taxon>
        <taxon>Neoptera</taxon>
        <taxon>Endopterygota</taxon>
        <taxon>Coleoptera</taxon>
        <taxon>Polyphaga</taxon>
        <taxon>Cucujiformia</taxon>
        <taxon>Chrysomeloidea</taxon>
        <taxon>Cerambycidae</taxon>
        <taxon>Lepturinae</taxon>
        <taxon>Rhagiini</taxon>
        <taxon>Rhamnusium</taxon>
    </lineage>
</organism>
<name>A0AAV8XEY1_9CUCU</name>
<feature type="transmembrane region" description="Helical" evidence="2">
    <location>
        <begin position="155"/>
        <end position="172"/>
    </location>
</feature>
<evidence type="ECO:0000256" key="2">
    <source>
        <dbReference type="SAM" id="Phobius"/>
    </source>
</evidence>
<feature type="chain" id="PRO_5043529948" description="Chloride channel CLIC-like protein 1" evidence="3">
    <location>
        <begin position="18"/>
        <end position="330"/>
    </location>
</feature>
<comment type="caution">
    <text evidence="4">The sequence shown here is derived from an EMBL/GenBank/DDBJ whole genome shotgun (WGS) entry which is preliminary data.</text>
</comment>
<accession>A0AAV8XEY1</accession>
<keyword evidence="2" id="KW-0812">Transmembrane</keyword>
<proteinExistence type="predicted"/>